<dbReference type="Gene3D" id="1.10.10.2150">
    <property type="entry name" value="Ribosomal RNA-processing protein 8, N-terminal domain"/>
    <property type="match status" value="1"/>
</dbReference>
<comment type="similarity">
    <text evidence="2 9">Belongs to the methyltransferase superfamily. RRP8 family.</text>
</comment>
<keyword evidence="12" id="KW-1185">Reference proteome</keyword>
<dbReference type="Gene3D" id="3.40.50.150">
    <property type="entry name" value="Vaccinia Virus protein VP39"/>
    <property type="match status" value="1"/>
</dbReference>
<keyword evidence="4 9" id="KW-0489">Methyltransferase</keyword>
<keyword evidence="5 9" id="KW-0808">Transferase</keyword>
<feature type="region of interest" description="Disordered" evidence="10">
    <location>
        <begin position="1"/>
        <end position="207"/>
    </location>
</feature>
<feature type="compositionally biased region" description="Polar residues" evidence="10">
    <location>
        <begin position="45"/>
        <end position="56"/>
    </location>
</feature>
<dbReference type="FunFam" id="1.10.10.2150:FF:000001">
    <property type="entry name" value="Ribosomal RNA-processing protein 8"/>
    <property type="match status" value="1"/>
</dbReference>
<evidence type="ECO:0000256" key="5">
    <source>
        <dbReference type="ARBA" id="ARBA00022679"/>
    </source>
</evidence>
<feature type="compositionally biased region" description="Polar residues" evidence="10">
    <location>
        <begin position="21"/>
        <end position="37"/>
    </location>
</feature>
<dbReference type="EC" id="2.1.1.-" evidence="9"/>
<feature type="compositionally biased region" description="Basic and acidic residues" evidence="10">
    <location>
        <begin position="142"/>
        <end position="151"/>
    </location>
</feature>
<accession>A0A1Y1UQ24</accession>
<dbReference type="InterPro" id="IPR007823">
    <property type="entry name" value="RRP8"/>
</dbReference>
<evidence type="ECO:0000313" key="11">
    <source>
        <dbReference type="EMBL" id="ORX40160.1"/>
    </source>
</evidence>
<comment type="subcellular location">
    <subcellularLocation>
        <location evidence="1 9">Nucleus</location>
        <location evidence="1 9">Nucleolus</location>
    </subcellularLocation>
</comment>
<dbReference type="AlphaFoldDB" id="A0A1Y1UQ24"/>
<proteinExistence type="inferred from homology"/>
<evidence type="ECO:0000256" key="8">
    <source>
        <dbReference type="ARBA" id="ARBA00076672"/>
    </source>
</evidence>
<dbReference type="OrthoDB" id="10258825at2759"/>
<dbReference type="Pfam" id="PF05148">
    <property type="entry name" value="Methyltransf_8"/>
    <property type="match status" value="2"/>
</dbReference>
<keyword evidence="7 9" id="KW-0539">Nucleus</keyword>
<reference evidence="11 12" key="1">
    <citation type="submission" date="2017-03" db="EMBL/GenBank/DDBJ databases">
        <title>Widespread Adenine N6-methylation of Active Genes in Fungi.</title>
        <authorList>
            <consortium name="DOE Joint Genome Institute"/>
            <person name="Mondo S.J."/>
            <person name="Dannebaum R.O."/>
            <person name="Kuo R.C."/>
            <person name="Louie K.B."/>
            <person name="Bewick A.J."/>
            <person name="Labutti K."/>
            <person name="Haridas S."/>
            <person name="Kuo A."/>
            <person name="Salamov A."/>
            <person name="Ahrendt S.R."/>
            <person name="Lau R."/>
            <person name="Bowen B.P."/>
            <person name="Lipzen A."/>
            <person name="Sullivan W."/>
            <person name="Andreopoulos W.B."/>
            <person name="Clum A."/>
            <person name="Lindquist E."/>
            <person name="Daum C."/>
            <person name="Northen T.R."/>
            <person name="Ramamoorthy G."/>
            <person name="Schmitz R.J."/>
            <person name="Gryganskyi A."/>
            <person name="Culley D."/>
            <person name="Magnuson J."/>
            <person name="James T.Y."/>
            <person name="O'Malley M.A."/>
            <person name="Stajich J.E."/>
            <person name="Spatafora J.W."/>
            <person name="Visel A."/>
            <person name="Grigoriev I.V."/>
        </authorList>
    </citation>
    <scope>NUCLEOTIDE SEQUENCE [LARGE SCALE GENOMIC DNA]</scope>
    <source>
        <strain evidence="11 12">NRRL Y-17943</strain>
    </source>
</reference>
<feature type="compositionally biased region" description="Basic and acidic residues" evidence="10">
    <location>
        <begin position="99"/>
        <end position="127"/>
    </location>
</feature>
<evidence type="ECO:0000256" key="9">
    <source>
        <dbReference type="RuleBase" id="RU365074"/>
    </source>
</evidence>
<dbReference type="InParanoid" id="A0A1Y1UQ24"/>
<dbReference type="FunCoup" id="A0A1Y1UQ24">
    <property type="interactions" value="368"/>
</dbReference>
<evidence type="ECO:0000313" key="12">
    <source>
        <dbReference type="Proteomes" id="UP000193218"/>
    </source>
</evidence>
<sequence length="465" mass="50533">MSLFSSAFDDGPSFGAGPSRSPKSVQQASSKGVTGRQQETKTKARPSTGQSHQNESSSHRDRNQQQASRGSRPSEVRDQKKKKLKGNAKPQSGQAGAMDRIEETKRNLEKLMTRLDGGIREDKEDARPMGSGNGNKKRKKAVEKERQDHDASSSLPKTKHPSAGSGSTPKRAKVNPGKVTPGQTTSGSVSGQTTKKSEPGVQGLTKMQKGMQTKLEEARFRWINEQLYSNSSSDAVEMMKKDPKVFSDYHSTHRILTAAWPTPPLPYILEKLTPLPAKTVIIDLGCGDASLAQELVPRGKTVLSFDLVGDSRLVGVNGERSSSTGGWVVEADFLNHIPLPGRSGRQGSPSESRSEVVDVAVCCLSLMGTNWVGGIYEVCRVLKQGGTFHIAEVTSRLVSNQDFVDKISSFGFELVEMSSPSTHFTLFEFTKTTAVPYGPVKGEVGWSERVSEGESIMKGCVYKKR</sequence>
<evidence type="ECO:0000256" key="10">
    <source>
        <dbReference type="SAM" id="MobiDB-lite"/>
    </source>
</evidence>
<evidence type="ECO:0000256" key="4">
    <source>
        <dbReference type="ARBA" id="ARBA00022603"/>
    </source>
</evidence>
<protein>
    <recommendedName>
        <fullName evidence="8 9">Ribosomal RNA-processing protein 8</fullName>
        <ecNumber evidence="9">2.1.1.-</ecNumber>
    </recommendedName>
</protein>
<dbReference type="SUPFAM" id="SSF53335">
    <property type="entry name" value="S-adenosyl-L-methionine-dependent methyltransferases"/>
    <property type="match status" value="1"/>
</dbReference>
<keyword evidence="3 9" id="KW-0698">rRNA processing</keyword>
<dbReference type="GeneID" id="33556649"/>
<evidence type="ECO:0000256" key="1">
    <source>
        <dbReference type="ARBA" id="ARBA00004604"/>
    </source>
</evidence>
<dbReference type="InterPro" id="IPR029063">
    <property type="entry name" value="SAM-dependent_MTases_sf"/>
</dbReference>
<organism evidence="11 12">
    <name type="scientific">Kockovaella imperatae</name>
    <dbReference type="NCBI Taxonomy" id="4999"/>
    <lineage>
        <taxon>Eukaryota</taxon>
        <taxon>Fungi</taxon>
        <taxon>Dikarya</taxon>
        <taxon>Basidiomycota</taxon>
        <taxon>Agaricomycotina</taxon>
        <taxon>Tremellomycetes</taxon>
        <taxon>Tremellales</taxon>
        <taxon>Cuniculitremaceae</taxon>
        <taxon>Kockovaella</taxon>
    </lineage>
</organism>
<gene>
    <name evidence="11" type="ORF">BD324DRAFT_616626</name>
</gene>
<evidence type="ECO:0000256" key="2">
    <source>
        <dbReference type="ARBA" id="ARBA00006301"/>
    </source>
</evidence>
<dbReference type="EMBL" id="NBSH01000002">
    <property type="protein sequence ID" value="ORX40160.1"/>
    <property type="molecule type" value="Genomic_DNA"/>
</dbReference>
<comment type="caution">
    <text evidence="11">The sequence shown here is derived from an EMBL/GenBank/DDBJ whole genome shotgun (WGS) entry which is preliminary data.</text>
</comment>
<comment type="function">
    <text evidence="9">S-adenosyl-L-methionine-dependent methyltransferase that specifically methylates the N(1) position of adenine in helix 25.1 in 25S rRNA. Required both for ribosomal 40S and 60S subunits biogenesis. Required for efficient pre-rRNA cleavage at site A2.</text>
</comment>
<dbReference type="GO" id="GO:0042273">
    <property type="term" value="P:ribosomal large subunit biogenesis"/>
    <property type="evidence" value="ECO:0007669"/>
    <property type="project" value="TreeGrafter"/>
</dbReference>
<dbReference type="Proteomes" id="UP000193218">
    <property type="component" value="Unassembled WGS sequence"/>
</dbReference>
<evidence type="ECO:0000256" key="3">
    <source>
        <dbReference type="ARBA" id="ARBA00022552"/>
    </source>
</evidence>
<dbReference type="GO" id="GO:0016433">
    <property type="term" value="F:rRNA (adenine) methyltransferase activity"/>
    <property type="evidence" value="ECO:0007669"/>
    <property type="project" value="TreeGrafter"/>
</dbReference>
<dbReference type="STRING" id="4999.A0A1Y1UQ24"/>
<evidence type="ECO:0000256" key="6">
    <source>
        <dbReference type="ARBA" id="ARBA00022691"/>
    </source>
</evidence>
<dbReference type="PANTHER" id="PTHR12787">
    <property type="entry name" value="RIBOSOMAL RNA-PROCESSING PROTEIN 8"/>
    <property type="match status" value="1"/>
</dbReference>
<dbReference type="RefSeq" id="XP_021873945.1">
    <property type="nucleotide sequence ID" value="XM_022014841.1"/>
</dbReference>
<dbReference type="GO" id="GO:0005730">
    <property type="term" value="C:nucleolus"/>
    <property type="evidence" value="ECO:0007669"/>
    <property type="project" value="UniProtKB-SubCell"/>
</dbReference>
<feature type="compositionally biased region" description="Low complexity" evidence="10">
    <location>
        <begin position="179"/>
        <end position="194"/>
    </location>
</feature>
<dbReference type="PANTHER" id="PTHR12787:SF0">
    <property type="entry name" value="RIBOSOMAL RNA-PROCESSING PROTEIN 8"/>
    <property type="match status" value="1"/>
</dbReference>
<dbReference type="InterPro" id="IPR042036">
    <property type="entry name" value="RRP8_N"/>
</dbReference>
<evidence type="ECO:0000256" key="7">
    <source>
        <dbReference type="ARBA" id="ARBA00023242"/>
    </source>
</evidence>
<name>A0A1Y1UQ24_9TREE</name>
<keyword evidence="6 9" id="KW-0949">S-adenosyl-L-methionine</keyword>